<feature type="compositionally biased region" description="Polar residues" evidence="1">
    <location>
        <begin position="523"/>
        <end position="532"/>
    </location>
</feature>
<organism evidence="2 3">
    <name type="scientific">Perkinsus olseni</name>
    <name type="common">Perkinsus atlanticus</name>
    <dbReference type="NCBI Taxonomy" id="32597"/>
    <lineage>
        <taxon>Eukaryota</taxon>
        <taxon>Sar</taxon>
        <taxon>Alveolata</taxon>
        <taxon>Perkinsozoa</taxon>
        <taxon>Perkinsea</taxon>
        <taxon>Perkinsida</taxon>
        <taxon>Perkinsidae</taxon>
        <taxon>Perkinsus</taxon>
    </lineage>
</organism>
<feature type="compositionally biased region" description="Low complexity" evidence="1">
    <location>
        <begin position="103"/>
        <end position="120"/>
    </location>
</feature>
<proteinExistence type="predicted"/>
<reference evidence="2 3" key="1">
    <citation type="submission" date="2020-04" db="EMBL/GenBank/DDBJ databases">
        <title>Perkinsus olseni comparative genomics.</title>
        <authorList>
            <person name="Bogema D.R."/>
        </authorList>
    </citation>
    <scope>NUCLEOTIDE SEQUENCE [LARGE SCALE GENOMIC DNA]</scope>
    <source>
        <strain evidence="2">00978-12</strain>
    </source>
</reference>
<feature type="region of interest" description="Disordered" evidence="1">
    <location>
        <begin position="439"/>
        <end position="532"/>
    </location>
</feature>
<evidence type="ECO:0000256" key="1">
    <source>
        <dbReference type="SAM" id="MobiDB-lite"/>
    </source>
</evidence>
<dbReference type="EMBL" id="JABANP010000514">
    <property type="protein sequence ID" value="KAF4681463.1"/>
    <property type="molecule type" value="Genomic_DNA"/>
</dbReference>
<feature type="region of interest" description="Disordered" evidence="1">
    <location>
        <begin position="98"/>
        <end position="122"/>
    </location>
</feature>
<gene>
    <name evidence="2" type="ORF">FOZ60_012073</name>
</gene>
<protein>
    <submittedName>
        <fullName evidence="2">Uncharacterized protein</fullName>
    </submittedName>
</protein>
<dbReference type="Proteomes" id="UP000541610">
    <property type="component" value="Unassembled WGS sequence"/>
</dbReference>
<name>A0A7J6NC70_PEROL</name>
<feature type="compositionally biased region" description="Low complexity" evidence="1">
    <location>
        <begin position="439"/>
        <end position="453"/>
    </location>
</feature>
<comment type="caution">
    <text evidence="2">The sequence shown here is derived from an EMBL/GenBank/DDBJ whole genome shotgun (WGS) entry which is preliminary data.</text>
</comment>
<dbReference type="AlphaFoldDB" id="A0A7J6NC70"/>
<feature type="region of interest" description="Disordered" evidence="1">
    <location>
        <begin position="240"/>
        <end position="263"/>
    </location>
</feature>
<accession>A0A7J6NC70</accession>
<sequence>MYGSQRLQLAICKYRVKAVLNLPGSVDVYTGDGDLNSDEPIPRSVLHGQRIRLPPRLEKMVDKKLKFMKPARAYAEMQAKVPNEWQRIIEELENARGEYLPTEPRSSDSSEPSDGDVGPSHGERRLYEHLVRKRKTLRSNAQSQVYTASDVKQEVVRQGMVAMDLGLVESLKEELTFTPENIRRRPQEPGFILGVDDGYDTQGRPYCTTVLMSRAGLVDTYNMIKCGKNLPLAIDGHFKSSTPTHSTTAKQIANAEKEGKGRDQQVVALRQELLRLTPVTPGINARNAAMNYTPGAPKRREDGAMKALPGEIDGSSSSSSSGVVASGGASHFCTGQEIVDLTGRSIDSRTKELVDMSLASGKGVVVDLGVRLDQFHSRGILRYFDVHLLLVEGKCDVFSNTGDSETVYWSQLSGGGICRIGEAPSQLAVEMSRRQSARSILGRSSRSSIRSTIGADTPGIFRGGMSSSRSRVKEEPGAKKRRGAAGGASLLASVLSSERNIKRQEAPPTRAEIPKPPPPPAAESSSLTDGLL</sequence>
<evidence type="ECO:0000313" key="2">
    <source>
        <dbReference type="EMBL" id="KAF4681463.1"/>
    </source>
</evidence>
<dbReference type="OrthoDB" id="19679at2759"/>
<evidence type="ECO:0000313" key="3">
    <source>
        <dbReference type="Proteomes" id="UP000541610"/>
    </source>
</evidence>
<feature type="compositionally biased region" description="Polar residues" evidence="1">
    <location>
        <begin position="240"/>
        <end position="251"/>
    </location>
</feature>